<dbReference type="RefSeq" id="WP_093383740.1">
    <property type="nucleotide sequence ID" value="NZ_FOTW01000005.1"/>
</dbReference>
<dbReference type="GO" id="GO:0043683">
    <property type="term" value="P:type IV pilus assembly"/>
    <property type="evidence" value="ECO:0007669"/>
    <property type="project" value="InterPro"/>
</dbReference>
<dbReference type="InterPro" id="IPR032092">
    <property type="entry name" value="PilW"/>
</dbReference>
<gene>
    <name evidence="2" type="ORF">SAMN02982985_00706</name>
</gene>
<reference evidence="2 3" key="1">
    <citation type="submission" date="2016-10" db="EMBL/GenBank/DDBJ databases">
        <authorList>
            <person name="de Groot N.N."/>
        </authorList>
    </citation>
    <scope>NUCLEOTIDE SEQUENCE [LARGE SCALE GENOMIC DNA]</scope>
    <source>
        <strain evidence="2 3">ATCC 43154</strain>
    </source>
</reference>
<evidence type="ECO:0000313" key="2">
    <source>
        <dbReference type="EMBL" id="SFL56527.1"/>
    </source>
</evidence>
<dbReference type="Proteomes" id="UP000199470">
    <property type="component" value="Unassembled WGS sequence"/>
</dbReference>
<dbReference type="NCBIfam" id="TIGR02532">
    <property type="entry name" value="IV_pilin_GFxxxE"/>
    <property type="match status" value="1"/>
</dbReference>
<organism evidence="2 3">
    <name type="scientific">Rugamonas rubra</name>
    <dbReference type="NCBI Taxonomy" id="758825"/>
    <lineage>
        <taxon>Bacteria</taxon>
        <taxon>Pseudomonadati</taxon>
        <taxon>Pseudomonadota</taxon>
        <taxon>Betaproteobacteria</taxon>
        <taxon>Burkholderiales</taxon>
        <taxon>Oxalobacteraceae</taxon>
        <taxon>Telluria group</taxon>
        <taxon>Rugamonas</taxon>
    </lineage>
</organism>
<sequence length="394" mass="40256">MDARHPSPPPGGRRAGFSLVELLVSVVVGLLALMFATRLIVSAEQNKATSLGGSDAMQNGMLALFSLNADAAQSGWGLNDDLVTGCNTTFSDTAGFTLAPATRGGAAITPLAPVVIEWNNANSDRITFYTGSSSSAVGSVKLLANYVGGPLLTSDTNAAFGFADGDVIVVAPEPAGGNCSLAQLAGAPAGPVLNIAPGAAYRFNLAAGLGNNYGPGQARIFNLGPGAKLAMHSWSVQNGILLLRSTDLAGSSAQPVSVIDNVVAIKAQYGFETRAIANYSPAKDGMQVGQWSGSMIDADGDGVVGGAGDFLRVAAVRLAVVARSKSAEKPKASNGQCDASSAKPVLFSSQAPATVAAAPVTVEVAVAGDTIAWQCYRYRVFEAIVPIRNAEWRP</sequence>
<proteinExistence type="predicted"/>
<dbReference type="Pfam" id="PF07963">
    <property type="entry name" value="N_methyl"/>
    <property type="match status" value="1"/>
</dbReference>
<keyword evidence="1" id="KW-0812">Transmembrane</keyword>
<evidence type="ECO:0000313" key="3">
    <source>
        <dbReference type="Proteomes" id="UP000199470"/>
    </source>
</evidence>
<feature type="transmembrane region" description="Helical" evidence="1">
    <location>
        <begin position="20"/>
        <end position="41"/>
    </location>
</feature>
<name>A0A1I4IR33_9BURK</name>
<keyword evidence="1" id="KW-1133">Transmembrane helix</keyword>
<dbReference type="STRING" id="758825.SAMN02982985_00706"/>
<evidence type="ECO:0000256" key="1">
    <source>
        <dbReference type="SAM" id="Phobius"/>
    </source>
</evidence>
<dbReference type="Pfam" id="PF16074">
    <property type="entry name" value="PilW"/>
    <property type="match status" value="1"/>
</dbReference>
<dbReference type="EMBL" id="FOTW01000005">
    <property type="protein sequence ID" value="SFL56527.1"/>
    <property type="molecule type" value="Genomic_DNA"/>
</dbReference>
<protein>
    <submittedName>
        <fullName evidence="2">Type IV pilus assembly protein PilW</fullName>
    </submittedName>
</protein>
<accession>A0A1I4IR33</accession>
<dbReference type="OrthoDB" id="8533459at2"/>
<dbReference type="AlphaFoldDB" id="A0A1I4IR33"/>
<keyword evidence="3" id="KW-1185">Reference proteome</keyword>
<dbReference type="InterPro" id="IPR012902">
    <property type="entry name" value="N_methyl_site"/>
</dbReference>
<keyword evidence="1" id="KW-0472">Membrane</keyword>